<evidence type="ECO:0000259" key="7">
    <source>
        <dbReference type="Pfam" id="PF12698"/>
    </source>
</evidence>
<evidence type="ECO:0000256" key="6">
    <source>
        <dbReference type="SAM" id="Phobius"/>
    </source>
</evidence>
<name>A0A9W6V936_9PSEU</name>
<dbReference type="InterPro" id="IPR013525">
    <property type="entry name" value="ABC2_TM"/>
</dbReference>
<reference evidence="8" key="1">
    <citation type="submission" date="2023-02" db="EMBL/GenBank/DDBJ databases">
        <title>Actinokineospora globicatena NBRC 15670.</title>
        <authorList>
            <person name="Ichikawa N."/>
            <person name="Sato H."/>
            <person name="Tonouchi N."/>
        </authorList>
    </citation>
    <scope>NUCLEOTIDE SEQUENCE</scope>
    <source>
        <strain evidence="8">NBRC 15670</strain>
    </source>
</reference>
<keyword evidence="3 6" id="KW-0812">Transmembrane</keyword>
<feature type="transmembrane region" description="Helical" evidence="6">
    <location>
        <begin position="220"/>
        <end position="246"/>
    </location>
</feature>
<dbReference type="InterPro" id="IPR051449">
    <property type="entry name" value="ABC-2_transporter_component"/>
</dbReference>
<feature type="transmembrane region" description="Helical" evidence="6">
    <location>
        <begin position="23"/>
        <end position="41"/>
    </location>
</feature>
<evidence type="ECO:0000313" key="8">
    <source>
        <dbReference type="EMBL" id="GLW92942.1"/>
    </source>
</evidence>
<gene>
    <name evidence="8" type="ORF">Aglo03_37580</name>
</gene>
<comment type="subcellular location">
    <subcellularLocation>
        <location evidence="1">Cell membrane</location>
        <topology evidence="1">Multi-pass membrane protein</topology>
    </subcellularLocation>
</comment>
<dbReference type="EMBL" id="BSSD01000005">
    <property type="protein sequence ID" value="GLW92942.1"/>
    <property type="molecule type" value="Genomic_DNA"/>
</dbReference>
<evidence type="ECO:0000256" key="2">
    <source>
        <dbReference type="ARBA" id="ARBA00022475"/>
    </source>
</evidence>
<sequence>MSPGHTVWLVARRELRTRLRAKSFLVGTAVSIAVLIGFVLLQSTLFGGERVTRVGLSGQATAISAPLTEEARSRGFEVRISTVRDPATGESAITDGELDALVTGTPAALHVVVDESLDENLRRALNTLVQSEVLRAQLAAVEELDPDQVLATVADATVDVRSLRAPDPTHDQRLALALVIVALLYLSLLLYGTMVAQGVVEEKSSRVVEVLLATVRPWELLAGKVVGLGLVGLAQLTVVGGVGVVLAAVTDVLTIPGVALGTLLWGLLWYLLGYLFYATVFAAAGSLVSRQEETQSVLLPITSVLVLAFVLGFGLLARLPNSSATAVLSVLPPFAPILLPGRLALGTATAWEVVVAIVLMLTSVAALTWLAGRIYAKAVLRTGPRLPLRDALRKGAP</sequence>
<feature type="transmembrane region" description="Helical" evidence="6">
    <location>
        <begin position="297"/>
        <end position="317"/>
    </location>
</feature>
<dbReference type="RefSeq" id="WP_253831490.1">
    <property type="nucleotide sequence ID" value="NZ_BAAAVC010000001.1"/>
</dbReference>
<feature type="transmembrane region" description="Helical" evidence="6">
    <location>
        <begin position="174"/>
        <end position="200"/>
    </location>
</feature>
<evidence type="ECO:0000256" key="1">
    <source>
        <dbReference type="ARBA" id="ARBA00004651"/>
    </source>
</evidence>
<dbReference type="Proteomes" id="UP001165042">
    <property type="component" value="Unassembled WGS sequence"/>
</dbReference>
<evidence type="ECO:0000256" key="4">
    <source>
        <dbReference type="ARBA" id="ARBA00022989"/>
    </source>
</evidence>
<dbReference type="Pfam" id="PF12698">
    <property type="entry name" value="ABC2_membrane_3"/>
    <property type="match status" value="1"/>
</dbReference>
<accession>A0A9W6V936</accession>
<evidence type="ECO:0000313" key="9">
    <source>
        <dbReference type="Proteomes" id="UP001165042"/>
    </source>
</evidence>
<dbReference type="GO" id="GO:0140359">
    <property type="term" value="F:ABC-type transporter activity"/>
    <property type="evidence" value="ECO:0007669"/>
    <property type="project" value="InterPro"/>
</dbReference>
<protein>
    <submittedName>
        <fullName evidence="8">ABC transporter permease</fullName>
    </submittedName>
</protein>
<dbReference type="PANTHER" id="PTHR30294">
    <property type="entry name" value="MEMBRANE COMPONENT OF ABC TRANSPORTER YHHJ-RELATED"/>
    <property type="match status" value="1"/>
</dbReference>
<evidence type="ECO:0000256" key="3">
    <source>
        <dbReference type="ARBA" id="ARBA00022692"/>
    </source>
</evidence>
<organism evidence="8 9">
    <name type="scientific">Actinokineospora globicatena</name>
    <dbReference type="NCBI Taxonomy" id="103729"/>
    <lineage>
        <taxon>Bacteria</taxon>
        <taxon>Bacillati</taxon>
        <taxon>Actinomycetota</taxon>
        <taxon>Actinomycetes</taxon>
        <taxon>Pseudonocardiales</taxon>
        <taxon>Pseudonocardiaceae</taxon>
        <taxon>Actinokineospora</taxon>
    </lineage>
</organism>
<keyword evidence="4 6" id="KW-1133">Transmembrane helix</keyword>
<feature type="transmembrane region" description="Helical" evidence="6">
    <location>
        <begin position="324"/>
        <end position="345"/>
    </location>
</feature>
<evidence type="ECO:0000256" key="5">
    <source>
        <dbReference type="ARBA" id="ARBA00023136"/>
    </source>
</evidence>
<keyword evidence="5 6" id="KW-0472">Membrane</keyword>
<dbReference type="GO" id="GO:0005886">
    <property type="term" value="C:plasma membrane"/>
    <property type="evidence" value="ECO:0007669"/>
    <property type="project" value="UniProtKB-SubCell"/>
</dbReference>
<keyword evidence="2" id="KW-1003">Cell membrane</keyword>
<feature type="transmembrane region" description="Helical" evidence="6">
    <location>
        <begin position="258"/>
        <end position="277"/>
    </location>
</feature>
<feature type="transmembrane region" description="Helical" evidence="6">
    <location>
        <begin position="351"/>
        <end position="371"/>
    </location>
</feature>
<dbReference type="PANTHER" id="PTHR30294:SF29">
    <property type="entry name" value="MULTIDRUG ABC TRANSPORTER PERMEASE YBHS-RELATED"/>
    <property type="match status" value="1"/>
</dbReference>
<keyword evidence="9" id="KW-1185">Reference proteome</keyword>
<dbReference type="AlphaFoldDB" id="A0A9W6V936"/>
<feature type="domain" description="ABC-2 type transporter transmembrane" evidence="7">
    <location>
        <begin position="22"/>
        <end position="371"/>
    </location>
</feature>
<comment type="caution">
    <text evidence="8">The sequence shown here is derived from an EMBL/GenBank/DDBJ whole genome shotgun (WGS) entry which is preliminary data.</text>
</comment>
<proteinExistence type="predicted"/>